<sequence length="258" mass="29360">MRTILGKNLLWILLLSLIFSSCNKKDSKITENKIPSNLQQDTTRLKIEKSFFQINLARILTEIPDSLAMEYTKSYSKSFPEEDKFPRLLAIDKKAYNKILNDKNPNDNIKFLFTESDGVLDVLYENGNGERFNFNLGEYNKVTDSSFTIMNSVFKANLYAVMNKRINGLNSSIHENTKEISIPISSFKQLAINDDLSMILLFPGIITKDSSPQTGKNNQKNYITLIAVRITFDSSGTAYKLEKTVLYDNFCVSPPNDC</sequence>
<keyword evidence="2" id="KW-1185">Reference proteome</keyword>
<dbReference type="RefSeq" id="WP_074230976.1">
    <property type="nucleotide sequence ID" value="NZ_FSRQ01000002.1"/>
</dbReference>
<proteinExistence type="predicted"/>
<dbReference type="STRING" id="59733.SAMN05421769_2902"/>
<evidence type="ECO:0000313" key="1">
    <source>
        <dbReference type="EMBL" id="SIO23772.1"/>
    </source>
</evidence>
<dbReference type="PROSITE" id="PS51257">
    <property type="entry name" value="PROKAR_LIPOPROTEIN"/>
    <property type="match status" value="1"/>
</dbReference>
<name>A0A1N6HVD2_9FLAO</name>
<evidence type="ECO:0000313" key="2">
    <source>
        <dbReference type="Proteomes" id="UP000184782"/>
    </source>
</evidence>
<organism evidence="1 2">
    <name type="scientific">Chryseobacterium scophthalmum</name>
    <dbReference type="NCBI Taxonomy" id="59733"/>
    <lineage>
        <taxon>Bacteria</taxon>
        <taxon>Pseudomonadati</taxon>
        <taxon>Bacteroidota</taxon>
        <taxon>Flavobacteriia</taxon>
        <taxon>Flavobacteriales</taxon>
        <taxon>Weeksellaceae</taxon>
        <taxon>Chryseobacterium group</taxon>
        <taxon>Chryseobacterium</taxon>
    </lineage>
</organism>
<dbReference type="OrthoDB" id="1271133at2"/>
<gene>
    <name evidence="1" type="ORF">SAMN05421769_2902</name>
</gene>
<accession>A0A1N6HVD2</accession>
<dbReference type="EMBL" id="FSRQ01000002">
    <property type="protein sequence ID" value="SIO23772.1"/>
    <property type="molecule type" value="Genomic_DNA"/>
</dbReference>
<protein>
    <recommendedName>
        <fullName evidence="3">Lipoprotein</fullName>
    </recommendedName>
</protein>
<dbReference type="Proteomes" id="UP000184782">
    <property type="component" value="Unassembled WGS sequence"/>
</dbReference>
<evidence type="ECO:0008006" key="3">
    <source>
        <dbReference type="Google" id="ProtNLM"/>
    </source>
</evidence>
<reference evidence="2" key="1">
    <citation type="submission" date="2016-12" db="EMBL/GenBank/DDBJ databases">
        <authorList>
            <person name="Varghese N."/>
            <person name="Submissions S."/>
        </authorList>
    </citation>
    <scope>NUCLEOTIDE SEQUENCE [LARGE SCALE GENOMIC DNA]</scope>
    <source>
        <strain evidence="2">DSM 16779</strain>
    </source>
</reference>
<dbReference type="AlphaFoldDB" id="A0A1N6HVD2"/>